<dbReference type="Proteomes" id="UP000887563">
    <property type="component" value="Unplaced"/>
</dbReference>
<evidence type="ECO:0000256" key="1">
    <source>
        <dbReference type="SAM" id="MobiDB-lite"/>
    </source>
</evidence>
<evidence type="ECO:0000313" key="3">
    <source>
        <dbReference type="WBParaSite" id="Minc3s01163g21314"/>
    </source>
</evidence>
<dbReference type="AlphaFoldDB" id="A0A914M4X1"/>
<evidence type="ECO:0000313" key="2">
    <source>
        <dbReference type="Proteomes" id="UP000887563"/>
    </source>
</evidence>
<name>A0A914M4X1_MELIC</name>
<protein>
    <submittedName>
        <fullName evidence="3">Uncharacterized protein</fullName>
    </submittedName>
</protein>
<feature type="region of interest" description="Disordered" evidence="1">
    <location>
        <begin position="1"/>
        <end position="28"/>
    </location>
</feature>
<accession>A0A914M4X1</accession>
<sequence>MSRLSKRRPQCVASEDESAAAIQQQKQQQMGVIPFNAQRERQIERGMDIF</sequence>
<keyword evidence="2" id="KW-1185">Reference proteome</keyword>
<dbReference type="WBParaSite" id="Minc3s01163g21314">
    <property type="protein sequence ID" value="Minc3s01163g21314"/>
    <property type="gene ID" value="Minc3s01163g21314"/>
</dbReference>
<organism evidence="2 3">
    <name type="scientific">Meloidogyne incognita</name>
    <name type="common">Southern root-knot nematode worm</name>
    <name type="synonym">Oxyuris incognita</name>
    <dbReference type="NCBI Taxonomy" id="6306"/>
    <lineage>
        <taxon>Eukaryota</taxon>
        <taxon>Metazoa</taxon>
        <taxon>Ecdysozoa</taxon>
        <taxon>Nematoda</taxon>
        <taxon>Chromadorea</taxon>
        <taxon>Rhabditida</taxon>
        <taxon>Tylenchina</taxon>
        <taxon>Tylenchomorpha</taxon>
        <taxon>Tylenchoidea</taxon>
        <taxon>Meloidogynidae</taxon>
        <taxon>Meloidogyninae</taxon>
        <taxon>Meloidogyne</taxon>
        <taxon>Meloidogyne incognita group</taxon>
    </lineage>
</organism>
<reference evidence="3" key="1">
    <citation type="submission" date="2022-11" db="UniProtKB">
        <authorList>
            <consortium name="WormBaseParasite"/>
        </authorList>
    </citation>
    <scope>IDENTIFICATION</scope>
</reference>
<proteinExistence type="predicted"/>